<dbReference type="PANTHER" id="PTHR21089:SF1">
    <property type="entry name" value="BIFUNCTIONAL 3-DEHYDROQUINATE DEHYDRATASE_SHIKIMATE DEHYDROGENASE, CHLOROPLASTIC"/>
    <property type="match status" value="1"/>
</dbReference>
<dbReference type="Pfam" id="PF08501">
    <property type="entry name" value="Shikimate_dh_N"/>
    <property type="match status" value="1"/>
</dbReference>
<dbReference type="InterPro" id="IPR036291">
    <property type="entry name" value="NAD(P)-bd_dom_sf"/>
</dbReference>
<organism evidence="9 10">
    <name type="scientific">Teichococcus aerophilus</name>
    <dbReference type="NCBI Taxonomy" id="1224513"/>
    <lineage>
        <taxon>Bacteria</taxon>
        <taxon>Pseudomonadati</taxon>
        <taxon>Pseudomonadota</taxon>
        <taxon>Alphaproteobacteria</taxon>
        <taxon>Acetobacterales</taxon>
        <taxon>Roseomonadaceae</taxon>
        <taxon>Roseomonas</taxon>
    </lineage>
</organism>
<keyword evidence="5" id="KW-0057">Aromatic amino acid biosynthesis</keyword>
<dbReference type="Proteomes" id="UP000626026">
    <property type="component" value="Unassembled WGS sequence"/>
</dbReference>
<evidence type="ECO:0000256" key="2">
    <source>
        <dbReference type="ARBA" id="ARBA00012962"/>
    </source>
</evidence>
<feature type="domain" description="Shikimate dehydrogenase substrate binding N-terminal" evidence="8">
    <location>
        <begin position="15"/>
        <end position="98"/>
    </location>
</feature>
<evidence type="ECO:0000259" key="8">
    <source>
        <dbReference type="Pfam" id="PF08501"/>
    </source>
</evidence>
<comment type="pathway">
    <text evidence="1">Metabolic intermediate biosynthesis; chorismate biosynthesis; chorismate from D-erythrose 4-phosphate and phosphoenolpyruvate: step 4/7.</text>
</comment>
<evidence type="ECO:0000256" key="3">
    <source>
        <dbReference type="ARBA" id="ARBA00022857"/>
    </source>
</evidence>
<evidence type="ECO:0000256" key="6">
    <source>
        <dbReference type="ARBA" id="ARBA00049442"/>
    </source>
</evidence>
<dbReference type="SUPFAM" id="SSF53223">
    <property type="entry name" value="Aminoacid dehydrogenase-like, N-terminal domain"/>
    <property type="match status" value="1"/>
</dbReference>
<dbReference type="EC" id="1.1.1.25" evidence="2"/>
<evidence type="ECO:0000259" key="7">
    <source>
        <dbReference type="Pfam" id="PF01488"/>
    </source>
</evidence>
<reference evidence="9 10" key="1">
    <citation type="journal article" date="2013" name="Int. J. Syst. Evol. Microbiol.">
        <title>Roseomonas aerophila sp. nov., isolated from air.</title>
        <authorList>
            <person name="Kim S.J."/>
            <person name="Weon H.Y."/>
            <person name="Ahn J.H."/>
            <person name="Hong S.B."/>
            <person name="Seok S.J."/>
            <person name="Whang K.S."/>
            <person name="Kwon S.W."/>
        </authorList>
    </citation>
    <scope>NUCLEOTIDE SEQUENCE [LARGE SCALE GENOMIC DNA]</scope>
    <source>
        <strain evidence="9 10">NBRC 108923</strain>
    </source>
</reference>
<evidence type="ECO:0000256" key="4">
    <source>
        <dbReference type="ARBA" id="ARBA00023002"/>
    </source>
</evidence>
<sequence>MRTATVTGQTRILFILADPVEHVRGSALLTDFFQRQGVDAVVAPLHVRPPELETVLQGLRRLHNVAGFGVTIPHKIAVVPLLDAVTERARAVGAVNFVGRGADGRLHGDNIDGIGFIAGLRQGGVDPAGLSVLQVGAGGAGRAIAFALAAAGVRHLRIANRSVEKAAELAAAVQAAYPACTCEAGPANPAGFGLVVNTTSLGMQPGDALPLPTEALTPDCIVAEVIMTPSVTPLMAAAQARGCRVIAGRAMLEGQMDAAARIAGLWGGAEAQP</sequence>
<dbReference type="Gene3D" id="3.40.50.720">
    <property type="entry name" value="NAD(P)-binding Rossmann-like Domain"/>
    <property type="match status" value="1"/>
</dbReference>
<dbReference type="Gene3D" id="3.40.50.10860">
    <property type="entry name" value="Leucine Dehydrogenase, chain A, domain 1"/>
    <property type="match status" value="1"/>
</dbReference>
<dbReference type="InterPro" id="IPR022893">
    <property type="entry name" value="Shikimate_DH_fam"/>
</dbReference>
<dbReference type="PANTHER" id="PTHR21089">
    <property type="entry name" value="SHIKIMATE DEHYDROGENASE"/>
    <property type="match status" value="1"/>
</dbReference>
<feature type="domain" description="Quinate/shikimate 5-dehydrogenase/glutamyl-tRNA reductase" evidence="7">
    <location>
        <begin position="131"/>
        <end position="177"/>
    </location>
</feature>
<keyword evidence="3" id="KW-0521">NADP</keyword>
<dbReference type="InterPro" id="IPR046346">
    <property type="entry name" value="Aminoacid_DH-like_N_sf"/>
</dbReference>
<proteinExistence type="predicted"/>
<evidence type="ECO:0000256" key="5">
    <source>
        <dbReference type="ARBA" id="ARBA00023141"/>
    </source>
</evidence>
<evidence type="ECO:0000256" key="1">
    <source>
        <dbReference type="ARBA" id="ARBA00004871"/>
    </source>
</evidence>
<dbReference type="InterPro" id="IPR013708">
    <property type="entry name" value="Shikimate_DH-bd_N"/>
</dbReference>
<keyword evidence="4" id="KW-0560">Oxidoreductase</keyword>
<comment type="caution">
    <text evidence="9">The sequence shown here is derived from an EMBL/GenBank/DDBJ whole genome shotgun (WGS) entry which is preliminary data.</text>
</comment>
<comment type="catalytic activity">
    <reaction evidence="6">
        <text>shikimate + NADP(+) = 3-dehydroshikimate + NADPH + H(+)</text>
        <dbReference type="Rhea" id="RHEA:17737"/>
        <dbReference type="ChEBI" id="CHEBI:15378"/>
        <dbReference type="ChEBI" id="CHEBI:16630"/>
        <dbReference type="ChEBI" id="CHEBI:36208"/>
        <dbReference type="ChEBI" id="CHEBI:57783"/>
        <dbReference type="ChEBI" id="CHEBI:58349"/>
        <dbReference type="EC" id="1.1.1.25"/>
    </reaction>
</comment>
<dbReference type="EMBL" id="JACTVA010000001">
    <property type="protein sequence ID" value="MBC9205400.1"/>
    <property type="molecule type" value="Genomic_DNA"/>
</dbReference>
<accession>A0ABR7RFQ7</accession>
<protein>
    <recommendedName>
        <fullName evidence="2">shikimate dehydrogenase (NADP(+))</fullName>
        <ecNumber evidence="2">1.1.1.25</ecNumber>
    </recommendedName>
</protein>
<name>A0ABR7RFQ7_9PROT</name>
<dbReference type="SUPFAM" id="SSF51735">
    <property type="entry name" value="NAD(P)-binding Rossmann-fold domains"/>
    <property type="match status" value="1"/>
</dbReference>
<dbReference type="Pfam" id="PF01488">
    <property type="entry name" value="Shikimate_DH"/>
    <property type="match status" value="1"/>
</dbReference>
<keyword evidence="5" id="KW-0028">Amino-acid biosynthesis</keyword>
<evidence type="ECO:0000313" key="10">
    <source>
        <dbReference type="Proteomes" id="UP000626026"/>
    </source>
</evidence>
<evidence type="ECO:0000313" key="9">
    <source>
        <dbReference type="EMBL" id="MBC9205400.1"/>
    </source>
</evidence>
<dbReference type="InterPro" id="IPR006151">
    <property type="entry name" value="Shikm_DH/Glu-tRNA_Rdtase"/>
</dbReference>
<gene>
    <name evidence="9" type="ORF">IBL26_01025</name>
</gene>
<keyword evidence="10" id="KW-1185">Reference proteome</keyword>